<dbReference type="RefSeq" id="WP_256550499.1">
    <property type="nucleotide sequence ID" value="NZ_CP101751.1"/>
</dbReference>
<evidence type="ECO:0000313" key="2">
    <source>
        <dbReference type="Proteomes" id="UP001059844"/>
    </source>
</evidence>
<proteinExistence type="predicted"/>
<evidence type="ECO:0000313" key="1">
    <source>
        <dbReference type="EMBL" id="UUC44814.1"/>
    </source>
</evidence>
<reference evidence="1" key="1">
    <citation type="submission" date="2022-07" db="EMBL/GenBank/DDBJ databases">
        <title>Isolation, identification, and degradation of a PFOSA degrading strain from sewage treatment plant.</title>
        <authorList>
            <person name="Zhang L."/>
            <person name="Huo Y."/>
        </authorList>
    </citation>
    <scope>NUCLEOTIDE SEQUENCE</scope>
    <source>
        <strain evidence="1">C1</strain>
    </source>
</reference>
<accession>A0ABY5IPX7</accession>
<name>A0ABY5IPX7_9FLAO</name>
<organism evidence="1 2">
    <name type="scientific">Flavobacterium cerinum</name>
    <dbReference type="NCBI Taxonomy" id="2502784"/>
    <lineage>
        <taxon>Bacteria</taxon>
        <taxon>Pseudomonadati</taxon>
        <taxon>Bacteroidota</taxon>
        <taxon>Flavobacteriia</taxon>
        <taxon>Flavobacteriales</taxon>
        <taxon>Flavobacteriaceae</taxon>
        <taxon>Flavobacterium</taxon>
    </lineage>
</organism>
<sequence>MNKRKVLIIIIFSLLNIACSNQNNDKIDLYKNEKRISQNLLDKKGHLISQILYNEDGVIENIIQFNYKENSLHNIKLKNNSPGLDSKWYDFYFKDIEYKNRFLIQKKIMIQYPFINSSEVSDIANIFSVIERFDERVVDGHKIISIKNFNQNIRFYPSEIEQYIPQNSIITDYEIILDNNNNVFGETYNFKEGKLTRKYEYKEGVLMKILCDVVYVTKETFHSVKEFRR</sequence>
<dbReference type="EMBL" id="CP101751">
    <property type="protein sequence ID" value="UUC44814.1"/>
    <property type="molecule type" value="Genomic_DNA"/>
</dbReference>
<protein>
    <recommendedName>
        <fullName evidence="3">Lipoprotein</fullName>
    </recommendedName>
</protein>
<gene>
    <name evidence="1" type="ORF">NOX80_14405</name>
</gene>
<evidence type="ECO:0008006" key="3">
    <source>
        <dbReference type="Google" id="ProtNLM"/>
    </source>
</evidence>
<dbReference type="Proteomes" id="UP001059844">
    <property type="component" value="Chromosome"/>
</dbReference>
<keyword evidence="2" id="KW-1185">Reference proteome</keyword>